<dbReference type="GO" id="GO:0016020">
    <property type="term" value="C:membrane"/>
    <property type="evidence" value="ECO:0007669"/>
    <property type="project" value="UniProtKB-SubCell"/>
</dbReference>
<organism evidence="8 9">
    <name type="scientific">Emcibacter nanhaiensis</name>
    <dbReference type="NCBI Taxonomy" id="1505037"/>
    <lineage>
        <taxon>Bacteria</taxon>
        <taxon>Pseudomonadati</taxon>
        <taxon>Pseudomonadota</taxon>
        <taxon>Alphaproteobacteria</taxon>
        <taxon>Emcibacterales</taxon>
        <taxon>Emcibacteraceae</taxon>
        <taxon>Emcibacter</taxon>
    </lineage>
</organism>
<evidence type="ECO:0000313" key="9">
    <source>
        <dbReference type="Proteomes" id="UP000319148"/>
    </source>
</evidence>
<dbReference type="EMBL" id="VFIY01000018">
    <property type="protein sequence ID" value="TPD57353.1"/>
    <property type="molecule type" value="Genomic_DNA"/>
</dbReference>
<evidence type="ECO:0000256" key="1">
    <source>
        <dbReference type="ARBA" id="ARBA00004141"/>
    </source>
</evidence>
<evidence type="ECO:0000313" key="8">
    <source>
        <dbReference type="EMBL" id="TPD57353.1"/>
    </source>
</evidence>
<keyword evidence="9" id="KW-1185">Reference proteome</keyword>
<dbReference type="Gene3D" id="1.10.3730.20">
    <property type="match status" value="1"/>
</dbReference>
<dbReference type="InterPro" id="IPR000620">
    <property type="entry name" value="EamA_dom"/>
</dbReference>
<evidence type="ECO:0000256" key="4">
    <source>
        <dbReference type="ARBA" id="ARBA00022989"/>
    </source>
</evidence>
<gene>
    <name evidence="8" type="ORF">FIV46_14595</name>
</gene>
<comment type="subcellular location">
    <subcellularLocation>
        <location evidence="1">Membrane</location>
        <topology evidence="1">Multi-pass membrane protein</topology>
    </subcellularLocation>
</comment>
<protein>
    <submittedName>
        <fullName evidence="8">DMT family transporter</fullName>
    </submittedName>
</protein>
<dbReference type="RefSeq" id="WP_139941668.1">
    <property type="nucleotide sequence ID" value="NZ_JBHSYP010000005.1"/>
</dbReference>
<keyword evidence="3 6" id="KW-0812">Transmembrane</keyword>
<evidence type="ECO:0000256" key="3">
    <source>
        <dbReference type="ARBA" id="ARBA00022692"/>
    </source>
</evidence>
<keyword evidence="4 6" id="KW-1133">Transmembrane helix</keyword>
<comment type="similarity">
    <text evidence="2">Belongs to the drug/metabolite transporter (DMT) superfamily. 10 TMS drug/metabolite exporter (DME) (TC 2.A.7.3) family.</text>
</comment>
<dbReference type="Pfam" id="PF00892">
    <property type="entry name" value="EamA"/>
    <property type="match status" value="2"/>
</dbReference>
<name>A0A501PAH7_9PROT</name>
<feature type="domain" description="EamA" evidence="7">
    <location>
        <begin position="152"/>
        <end position="282"/>
    </location>
</feature>
<feature type="domain" description="EamA" evidence="7">
    <location>
        <begin position="14"/>
        <end position="144"/>
    </location>
</feature>
<dbReference type="PANTHER" id="PTHR22911">
    <property type="entry name" value="ACYL-MALONYL CONDENSING ENZYME-RELATED"/>
    <property type="match status" value="1"/>
</dbReference>
<feature type="transmembrane region" description="Helical" evidence="6">
    <location>
        <begin position="182"/>
        <end position="204"/>
    </location>
</feature>
<dbReference type="AlphaFoldDB" id="A0A501PAH7"/>
<feature type="transmembrane region" description="Helical" evidence="6">
    <location>
        <begin position="210"/>
        <end position="229"/>
    </location>
</feature>
<dbReference type="Proteomes" id="UP000319148">
    <property type="component" value="Unassembled WGS sequence"/>
</dbReference>
<evidence type="ECO:0000256" key="5">
    <source>
        <dbReference type="ARBA" id="ARBA00023136"/>
    </source>
</evidence>
<comment type="caution">
    <text evidence="8">The sequence shown here is derived from an EMBL/GenBank/DDBJ whole genome shotgun (WGS) entry which is preliminary data.</text>
</comment>
<feature type="transmembrane region" description="Helical" evidence="6">
    <location>
        <begin position="150"/>
        <end position="170"/>
    </location>
</feature>
<evidence type="ECO:0000259" key="7">
    <source>
        <dbReference type="Pfam" id="PF00892"/>
    </source>
</evidence>
<dbReference type="OrthoDB" id="9815809at2"/>
<accession>A0A501PAH7</accession>
<feature type="transmembrane region" description="Helical" evidence="6">
    <location>
        <begin position="265"/>
        <end position="283"/>
    </location>
</feature>
<proteinExistence type="inferred from homology"/>
<feature type="transmembrane region" description="Helical" evidence="6">
    <location>
        <begin position="12"/>
        <end position="32"/>
    </location>
</feature>
<evidence type="ECO:0000256" key="6">
    <source>
        <dbReference type="SAM" id="Phobius"/>
    </source>
</evidence>
<feature type="transmembrane region" description="Helical" evidence="6">
    <location>
        <begin position="44"/>
        <end position="64"/>
    </location>
</feature>
<dbReference type="SUPFAM" id="SSF103481">
    <property type="entry name" value="Multidrug resistance efflux transporter EmrE"/>
    <property type="match status" value="2"/>
</dbReference>
<feature type="transmembrane region" description="Helical" evidence="6">
    <location>
        <begin position="111"/>
        <end position="144"/>
    </location>
</feature>
<dbReference type="InterPro" id="IPR037185">
    <property type="entry name" value="EmrE-like"/>
</dbReference>
<sequence length="297" mass="33085">MTVIPPRPTNNLHGILFMIAGGLCMSFNSIFIRNAGLNLGLFEVVMLRSLVIVFIAITLSRHFSFDNFKVKQPKLIAARSVLMCIIVLANFSAIMYLPLVTVTSIQFTRPLFLVVLAAIFLGEAVRLPRTLATIVGFIGVVIILRPGSDIHWAMTFLLVGTLASSFNSIVTKKLTRFDKPSLMMVYSNLTVTAMCTPMALYNWVTPGWLDIFWVLGIGILSTGTQYFIIRAYDKGEATVVAPFDYIKIIFIALIGYFVFAELPDTYTWIGAFIIVGATMFIAWREARLKKKTQAETA</sequence>
<reference evidence="9" key="1">
    <citation type="submission" date="2019-06" db="EMBL/GenBank/DDBJ databases">
        <title>The complete genome of Emcibacter congregatus ZYLT.</title>
        <authorList>
            <person name="Zhao Z."/>
        </authorList>
    </citation>
    <scope>NUCLEOTIDE SEQUENCE [LARGE SCALE GENOMIC DNA]</scope>
    <source>
        <strain evidence="9">MCCC 1A06723</strain>
    </source>
</reference>
<feature type="transmembrane region" description="Helical" evidence="6">
    <location>
        <begin position="76"/>
        <end position="99"/>
    </location>
</feature>
<keyword evidence="5 6" id="KW-0472">Membrane</keyword>
<evidence type="ECO:0000256" key="2">
    <source>
        <dbReference type="ARBA" id="ARBA00009853"/>
    </source>
</evidence>
<dbReference type="PANTHER" id="PTHR22911:SF6">
    <property type="entry name" value="SOLUTE CARRIER FAMILY 35 MEMBER G1"/>
    <property type="match status" value="1"/>
</dbReference>
<feature type="transmembrane region" description="Helical" evidence="6">
    <location>
        <begin position="241"/>
        <end position="259"/>
    </location>
</feature>